<evidence type="ECO:0000256" key="10">
    <source>
        <dbReference type="ARBA" id="ARBA00066503"/>
    </source>
</evidence>
<dbReference type="Gene3D" id="3.40.1780.10">
    <property type="entry name" value="QueA-like"/>
    <property type="match status" value="1"/>
</dbReference>
<keyword evidence="4 13" id="KW-0963">Cytoplasm</keyword>
<dbReference type="InterPro" id="IPR042119">
    <property type="entry name" value="QueA_dom2"/>
</dbReference>
<dbReference type="Pfam" id="PF02547">
    <property type="entry name" value="Queuosine_synth"/>
    <property type="match status" value="1"/>
</dbReference>
<dbReference type="UniPathway" id="UPA00392"/>
<comment type="caution">
    <text evidence="14">The sequence shown here is derived from an EMBL/GenBank/DDBJ whole genome shotgun (WGS) entry which is preliminary data.</text>
</comment>
<comment type="similarity">
    <text evidence="9 13">Belongs to the QueA family.</text>
</comment>
<dbReference type="Proteomes" id="UP000246569">
    <property type="component" value="Unassembled WGS sequence"/>
</dbReference>
<keyword evidence="15" id="KW-1185">Reference proteome</keyword>
<dbReference type="EC" id="2.4.99.17" evidence="10 13"/>
<evidence type="ECO:0000256" key="7">
    <source>
        <dbReference type="ARBA" id="ARBA00022785"/>
    </source>
</evidence>
<evidence type="ECO:0000256" key="9">
    <source>
        <dbReference type="ARBA" id="ARBA00061210"/>
    </source>
</evidence>
<evidence type="ECO:0000256" key="12">
    <source>
        <dbReference type="ARBA" id="ARBA00076160"/>
    </source>
</evidence>
<evidence type="ECO:0000256" key="13">
    <source>
        <dbReference type="HAMAP-Rule" id="MF_00113"/>
    </source>
</evidence>
<name>A0A317N130_9GAMM</name>
<dbReference type="AlphaFoldDB" id="A0A317N130"/>
<dbReference type="InterPro" id="IPR042118">
    <property type="entry name" value="QueA_dom1"/>
</dbReference>
<evidence type="ECO:0000256" key="11">
    <source>
        <dbReference type="ARBA" id="ARBA00069325"/>
    </source>
</evidence>
<comment type="function">
    <text evidence="13">Transfers and isomerizes the ribose moiety from AdoMet to the 7-aminomethyl group of 7-deazaguanine (preQ1-tRNA) to give epoxyqueuosine (oQ-tRNA).</text>
</comment>
<keyword evidence="7 13" id="KW-0671">Queuosine biosynthesis</keyword>
<proteinExistence type="inferred from homology"/>
<dbReference type="NCBIfam" id="TIGR00113">
    <property type="entry name" value="queA"/>
    <property type="match status" value="1"/>
</dbReference>
<dbReference type="RefSeq" id="WP_110016824.1">
    <property type="nucleotide sequence ID" value="NZ_QGTJ01000001.1"/>
</dbReference>
<comment type="pathway">
    <text evidence="2 13">tRNA modification; tRNA-queuosine biosynthesis.</text>
</comment>
<dbReference type="PANTHER" id="PTHR30307:SF0">
    <property type="entry name" value="S-ADENOSYLMETHIONINE:TRNA RIBOSYLTRANSFERASE-ISOMERASE"/>
    <property type="match status" value="1"/>
</dbReference>
<organism evidence="14 15">
    <name type="scientific">Plasticicumulans acidivorans</name>
    <dbReference type="NCBI Taxonomy" id="886464"/>
    <lineage>
        <taxon>Bacteria</taxon>
        <taxon>Pseudomonadati</taxon>
        <taxon>Pseudomonadota</taxon>
        <taxon>Gammaproteobacteria</taxon>
        <taxon>Candidatus Competibacteraceae</taxon>
        <taxon>Plasticicumulans</taxon>
    </lineage>
</organism>
<keyword evidence="14" id="KW-0413">Isomerase</keyword>
<keyword evidence="6 13" id="KW-0949">S-adenosyl-L-methionine</keyword>
<dbReference type="InterPro" id="IPR036100">
    <property type="entry name" value="QueA_sf"/>
</dbReference>
<evidence type="ECO:0000256" key="3">
    <source>
        <dbReference type="ARBA" id="ARBA00011245"/>
    </source>
</evidence>
<protein>
    <recommendedName>
        <fullName evidence="11 13">S-adenosylmethionine:tRNA ribosyltransferase-isomerase</fullName>
        <ecNumber evidence="10 13">2.4.99.17</ecNumber>
    </recommendedName>
    <alternativeName>
        <fullName evidence="12 13">Queuosine biosynthesis protein QueA</fullName>
    </alternativeName>
</protein>
<dbReference type="HAMAP" id="MF_00113">
    <property type="entry name" value="QueA"/>
    <property type="match status" value="1"/>
</dbReference>
<evidence type="ECO:0000256" key="5">
    <source>
        <dbReference type="ARBA" id="ARBA00022679"/>
    </source>
</evidence>
<evidence type="ECO:0000313" key="14">
    <source>
        <dbReference type="EMBL" id="PWV65834.1"/>
    </source>
</evidence>
<evidence type="ECO:0000256" key="1">
    <source>
        <dbReference type="ARBA" id="ARBA00004496"/>
    </source>
</evidence>
<sequence>MLRSDFHFDLPEELIAQQPPAQRGDSRLLVLDGASGALSDQRFTELPDWLRPGDLMVFNDTRVIPARLHGVKEGSGGKVEVLVERVLDSRRVLAHVRASKAPKPGTRLWLEQAVHARMLGRHEDLFELAFEDERGAFEVLERHGHIPLPPYIERADAAEDAERYQTVYARSPGAVAAPTAGLHFTPALLEQLAAGGIETAFVTLHVGAGTFLPVRSERIEDHRMHSEWLQVGEEVVAAVARTRARGGRVIAVGTTAVRSLESAAADGELRPFTGETAIFITPGYRFRVVDALVTNFHLPESTLLMLVSALAGHAEIMAAYRHAVAQRYRFFSYGDAMFITGKNTR</sequence>
<gene>
    <name evidence="13" type="primary">queA</name>
    <name evidence="14" type="ORF">C7443_101319</name>
</gene>
<dbReference type="FunFam" id="3.40.1780.10:FF:000001">
    <property type="entry name" value="S-adenosylmethionine:tRNA ribosyltransferase-isomerase"/>
    <property type="match status" value="1"/>
</dbReference>
<dbReference type="InterPro" id="IPR003699">
    <property type="entry name" value="QueA"/>
</dbReference>
<evidence type="ECO:0000256" key="4">
    <source>
        <dbReference type="ARBA" id="ARBA00022490"/>
    </source>
</evidence>
<evidence type="ECO:0000313" key="15">
    <source>
        <dbReference type="Proteomes" id="UP000246569"/>
    </source>
</evidence>
<evidence type="ECO:0000256" key="6">
    <source>
        <dbReference type="ARBA" id="ARBA00022691"/>
    </source>
</evidence>
<reference evidence="14 15" key="1">
    <citation type="submission" date="2018-05" db="EMBL/GenBank/DDBJ databases">
        <title>Genomic Encyclopedia of Type Strains, Phase IV (KMG-IV): sequencing the most valuable type-strain genomes for metagenomic binning, comparative biology and taxonomic classification.</title>
        <authorList>
            <person name="Goeker M."/>
        </authorList>
    </citation>
    <scope>NUCLEOTIDE SEQUENCE [LARGE SCALE GENOMIC DNA]</scope>
    <source>
        <strain evidence="14 15">DSM 23606</strain>
    </source>
</reference>
<dbReference type="PANTHER" id="PTHR30307">
    <property type="entry name" value="S-ADENOSYLMETHIONINE:TRNA RIBOSYLTRANSFERASE-ISOMERASE"/>
    <property type="match status" value="1"/>
</dbReference>
<dbReference type="Gene3D" id="2.40.10.240">
    <property type="entry name" value="QueA-like"/>
    <property type="match status" value="1"/>
</dbReference>
<evidence type="ECO:0000256" key="2">
    <source>
        <dbReference type="ARBA" id="ARBA00004691"/>
    </source>
</evidence>
<comment type="subunit">
    <text evidence="3 13">Monomer.</text>
</comment>
<keyword evidence="5 13" id="KW-0808">Transferase</keyword>
<comment type="subcellular location">
    <subcellularLocation>
        <location evidence="1 13">Cytoplasm</location>
    </subcellularLocation>
</comment>
<dbReference type="GO" id="GO:0051075">
    <property type="term" value="F:S-adenosylmethionine:tRNA ribosyltransferase-isomerase activity"/>
    <property type="evidence" value="ECO:0007669"/>
    <property type="project" value="UniProtKB-EC"/>
</dbReference>
<accession>A0A317N130</accession>
<comment type="catalytic activity">
    <reaction evidence="8 13">
        <text>7-aminomethyl-7-carbaguanosine(34) in tRNA + S-adenosyl-L-methionine = epoxyqueuosine(34) in tRNA + adenine + L-methionine + 2 H(+)</text>
        <dbReference type="Rhea" id="RHEA:32155"/>
        <dbReference type="Rhea" id="RHEA-COMP:10342"/>
        <dbReference type="Rhea" id="RHEA-COMP:18582"/>
        <dbReference type="ChEBI" id="CHEBI:15378"/>
        <dbReference type="ChEBI" id="CHEBI:16708"/>
        <dbReference type="ChEBI" id="CHEBI:57844"/>
        <dbReference type="ChEBI" id="CHEBI:59789"/>
        <dbReference type="ChEBI" id="CHEBI:82833"/>
        <dbReference type="ChEBI" id="CHEBI:194443"/>
        <dbReference type="EC" id="2.4.99.17"/>
    </reaction>
</comment>
<dbReference type="SUPFAM" id="SSF111337">
    <property type="entry name" value="QueA-like"/>
    <property type="match status" value="1"/>
</dbReference>
<dbReference type="GO" id="GO:0005737">
    <property type="term" value="C:cytoplasm"/>
    <property type="evidence" value="ECO:0007669"/>
    <property type="project" value="UniProtKB-SubCell"/>
</dbReference>
<dbReference type="OrthoDB" id="9805933at2"/>
<dbReference type="GO" id="GO:0008616">
    <property type="term" value="P:tRNA queuosine(34) biosynthetic process"/>
    <property type="evidence" value="ECO:0007669"/>
    <property type="project" value="UniProtKB-UniRule"/>
</dbReference>
<dbReference type="NCBIfam" id="NF001140">
    <property type="entry name" value="PRK00147.1"/>
    <property type="match status" value="1"/>
</dbReference>
<dbReference type="EMBL" id="QGTJ01000001">
    <property type="protein sequence ID" value="PWV65834.1"/>
    <property type="molecule type" value="Genomic_DNA"/>
</dbReference>
<evidence type="ECO:0000256" key="8">
    <source>
        <dbReference type="ARBA" id="ARBA00052751"/>
    </source>
</evidence>